<proteinExistence type="predicted"/>
<feature type="domain" description="CHAT" evidence="2">
    <location>
        <begin position="1022"/>
        <end position="1233"/>
    </location>
</feature>
<gene>
    <name evidence="3" type="ORF">OCL97_08455</name>
</gene>
<evidence type="ECO:0000313" key="3">
    <source>
        <dbReference type="EMBL" id="MFD3263989.1"/>
    </source>
</evidence>
<sequence length="1268" mass="134684">MTNVAPEGTNAGRFTPETAFSAQAPEPNGATIWCVGPADIDRVAEAASILLFCTVEGRRLYRKVRVLMPPGSPGIAELHTAGETVLRARIDAGSANNAVAAFREQVEALEAATLDVADVIAALPGTGERNIAMIIPHAARYRGVAVTGPSERIWAANVAELARQACAAARLNEGFVLIDTGQGMVEDFEGTRMLLEADDDCSVMSGILQDNPEVELRTLARRIEALTAERRFGEALALVDTLPHGPAARAASKAAIYLEAGMIGPAAEELRLAREGGVPPTGDAALQVARLAHRAQQSALAAEFLTQAIDRAETLEVLEGALELADHLDHEVLASQGVARLAELFPRSVALMDHRLAAALRDGDLQAAANHLDAAGQQAHAAFYRDLVGQIDHARPDYERVLAATAETDSARIGDALRACVVDAGRQGFRLQAARLLLDHPADVPGGDLGWLIGATRELLLADYSVDPNAVLGVLAETTELALVRLGEVPSSTSLRGEIGNLLSTEESGLMGRVVLRNALVRRARVAPDTSLAEPVRPPFTEQEADAFQVAGEAWISAETALLIGQSRCPENLVPISFHGGLLWELVSTIETHGRLLGPPEEDEGFLRYVGIVCGFASYVEGPDQDLDIAALKLAASQLARAGRLQQARDLIETALQAAGTSPRRRRLAWSAYGEVHRLAGDPYEAAQAFSAALSVEVPITLTEAWHETLDLARVFRDLAEPGIARGMIDRGDGILGALQRTADYGARLDTLRLQVDQMELMRQSPPNAEALRRLLVSAVANGRAVLEVEDEPGPILAILSQMLRLGRQRGVELPQDADAVAAALMDKMAPGAVARLGRFLDDPTVGTLAEQASELAGVRYGRNLVQDISQLVALTRRYLALEPLDAQGAAYAVQLLADHGLLERDEFGLETPASLPTSPDLVLATATSISTTGLGVTLLGLDESGRLVRIDVVDGEVRPPVREAAALFSEDRLIVWREAFPAAYAHLDDTRPDGSRPDAFEVIRAFDESMAGLAVTDLPPQRVVVVPDARLSDLPVNLLSVDGVFAGERRAMAAAPSLTWLAAAASQRDRPVGPSHCWIPTVGAAEDSLLPRVANDLTALLAREGIGLTRDAAMPPDLVNAELAIIGAHGGLGALEERFFRGLSDEVGQVMAANRLAHGLAGAKVAILFVCSGARIDLEPGAQAGLGLARHLLDRGCSAVIGSPWSLGGDVPAMWLPAFLEAWNQGMPVIDANAYANETTRGLASARHALHVYGDPLVCRPVTRAPR</sequence>
<dbReference type="Pfam" id="PF12770">
    <property type="entry name" value="CHAT"/>
    <property type="match status" value="1"/>
</dbReference>
<keyword evidence="4" id="KW-1185">Reference proteome</keyword>
<evidence type="ECO:0000256" key="1">
    <source>
        <dbReference type="SAM" id="MobiDB-lite"/>
    </source>
</evidence>
<evidence type="ECO:0000313" key="4">
    <source>
        <dbReference type="Proteomes" id="UP001598130"/>
    </source>
</evidence>
<organism evidence="3 4">
    <name type="scientific">Phenylobacterium ferrooxidans</name>
    <dbReference type="NCBI Taxonomy" id="2982689"/>
    <lineage>
        <taxon>Bacteria</taxon>
        <taxon>Pseudomonadati</taxon>
        <taxon>Pseudomonadota</taxon>
        <taxon>Alphaproteobacteria</taxon>
        <taxon>Caulobacterales</taxon>
        <taxon>Caulobacteraceae</taxon>
        <taxon>Phenylobacterium</taxon>
    </lineage>
</organism>
<dbReference type="RefSeq" id="WP_377369316.1">
    <property type="nucleotide sequence ID" value="NZ_JAOTJD010000013.1"/>
</dbReference>
<accession>A0ABW6CMG6</accession>
<dbReference type="Proteomes" id="UP001598130">
    <property type="component" value="Unassembled WGS sequence"/>
</dbReference>
<dbReference type="InterPro" id="IPR024983">
    <property type="entry name" value="CHAT_dom"/>
</dbReference>
<name>A0ABW6CMG6_9CAUL</name>
<protein>
    <submittedName>
        <fullName evidence="3">CHAT domain-containing protein</fullName>
    </submittedName>
</protein>
<dbReference type="SUPFAM" id="SSF48452">
    <property type="entry name" value="TPR-like"/>
    <property type="match status" value="1"/>
</dbReference>
<feature type="region of interest" description="Disordered" evidence="1">
    <location>
        <begin position="1"/>
        <end position="23"/>
    </location>
</feature>
<dbReference type="EMBL" id="JAOTJD010000013">
    <property type="protein sequence ID" value="MFD3263989.1"/>
    <property type="molecule type" value="Genomic_DNA"/>
</dbReference>
<reference evidence="3 4" key="1">
    <citation type="submission" date="2022-09" db="EMBL/GenBank/DDBJ databases">
        <title>New species of Phenylobacterium.</title>
        <authorList>
            <person name="Mieszkin S."/>
        </authorList>
    </citation>
    <scope>NUCLEOTIDE SEQUENCE [LARGE SCALE GENOMIC DNA]</scope>
    <source>
        <strain evidence="3 4">HK31-G</strain>
    </source>
</reference>
<dbReference type="Gene3D" id="1.25.40.10">
    <property type="entry name" value="Tetratricopeptide repeat domain"/>
    <property type="match status" value="1"/>
</dbReference>
<evidence type="ECO:0000259" key="2">
    <source>
        <dbReference type="Pfam" id="PF12770"/>
    </source>
</evidence>
<comment type="caution">
    <text evidence="3">The sequence shown here is derived from an EMBL/GenBank/DDBJ whole genome shotgun (WGS) entry which is preliminary data.</text>
</comment>
<dbReference type="InterPro" id="IPR011990">
    <property type="entry name" value="TPR-like_helical_dom_sf"/>
</dbReference>